<organism evidence="2 3">
    <name type="scientific">Planotetraspora phitsanulokensis</name>
    <dbReference type="NCBI Taxonomy" id="575192"/>
    <lineage>
        <taxon>Bacteria</taxon>
        <taxon>Bacillati</taxon>
        <taxon>Actinomycetota</taxon>
        <taxon>Actinomycetes</taxon>
        <taxon>Streptosporangiales</taxon>
        <taxon>Streptosporangiaceae</taxon>
        <taxon>Planotetraspora</taxon>
    </lineage>
</organism>
<evidence type="ECO:0000313" key="3">
    <source>
        <dbReference type="Proteomes" id="UP000622547"/>
    </source>
</evidence>
<dbReference type="Pfam" id="PF21686">
    <property type="entry name" value="LigD_Prim-Pol"/>
    <property type="match status" value="1"/>
</dbReference>
<dbReference type="PANTHER" id="PTHR42705">
    <property type="entry name" value="BIFUNCTIONAL NON-HOMOLOGOUS END JOINING PROTEIN LIGD"/>
    <property type="match status" value="1"/>
</dbReference>
<feature type="domain" description="DNA ligase D polymerase" evidence="1">
    <location>
        <begin position="27"/>
        <end position="275"/>
    </location>
</feature>
<dbReference type="GO" id="GO:0016874">
    <property type="term" value="F:ligase activity"/>
    <property type="evidence" value="ECO:0007669"/>
    <property type="project" value="UniProtKB-KW"/>
</dbReference>
<keyword evidence="2" id="KW-0436">Ligase</keyword>
<keyword evidence="3" id="KW-1185">Reference proteome</keyword>
<proteinExistence type="predicted"/>
<dbReference type="EMBL" id="BOOP01000009">
    <property type="protein sequence ID" value="GII37513.1"/>
    <property type="molecule type" value="Genomic_DNA"/>
</dbReference>
<evidence type="ECO:0000313" key="2">
    <source>
        <dbReference type="EMBL" id="GII37513.1"/>
    </source>
</evidence>
<dbReference type="RefSeq" id="WP_204073205.1">
    <property type="nucleotide sequence ID" value="NZ_BAABHI010000027.1"/>
</dbReference>
<dbReference type="Gene3D" id="3.90.920.10">
    <property type="entry name" value="DNA primase, PRIM domain"/>
    <property type="match status" value="1"/>
</dbReference>
<gene>
    <name evidence="2" type="ORF">Pph01_25160</name>
</gene>
<dbReference type="AlphaFoldDB" id="A0A8J3U2T9"/>
<evidence type="ECO:0000259" key="1">
    <source>
        <dbReference type="Pfam" id="PF21686"/>
    </source>
</evidence>
<accession>A0A8J3U2T9</accession>
<name>A0A8J3U2T9_9ACTN</name>
<reference evidence="2 3" key="1">
    <citation type="submission" date="2021-01" db="EMBL/GenBank/DDBJ databases">
        <title>Whole genome shotgun sequence of Planotetraspora phitsanulokensis NBRC 104273.</title>
        <authorList>
            <person name="Komaki H."/>
            <person name="Tamura T."/>
        </authorList>
    </citation>
    <scope>NUCLEOTIDE SEQUENCE [LARGE SCALE GENOMIC DNA]</scope>
    <source>
        <strain evidence="2 3">NBRC 104273</strain>
    </source>
</reference>
<dbReference type="Proteomes" id="UP000622547">
    <property type="component" value="Unassembled WGS sequence"/>
</dbReference>
<dbReference type="InterPro" id="IPR014145">
    <property type="entry name" value="LigD_pol_dom"/>
</dbReference>
<protein>
    <submittedName>
        <fullName evidence="2">ATP-dependent DNA ligase</fullName>
    </submittedName>
</protein>
<dbReference type="PANTHER" id="PTHR42705:SF2">
    <property type="entry name" value="BIFUNCTIONAL NON-HOMOLOGOUS END JOINING PROTEIN LIGD"/>
    <property type="match status" value="1"/>
</dbReference>
<dbReference type="InterPro" id="IPR052171">
    <property type="entry name" value="NHEJ_LigD"/>
</dbReference>
<sequence>MTSDEARDGVSLTNLDQPLFDGAGASKRDLVDYLDAVSDRAVAALRDRPLSVMRVRAGQDPFMQKNVPKYAPSFVRTVSVWAETSKREVSYALCDDRRTLLWFANQRAVEYHPALMRAAEPDRQTHLVLDLDPPEGDAFGMAVRAAHLVRQALSDAGLAGAVKTSGAKGVHVFVPLAAGAAMWDVAAATRAVAARAERLDPALATTAFIREDRGGKVFLDSTRAGGATVVAAYSPRVRPGVPVSFPVAWEDLDSVAPADFTVHTAAGLLGERDPWTELMPEPQELPSDLVEEGHTIPVARVQAMHEGKRRARARRT</sequence>
<comment type="caution">
    <text evidence="2">The sequence shown here is derived from an EMBL/GenBank/DDBJ whole genome shotgun (WGS) entry which is preliminary data.</text>
</comment>